<dbReference type="VEuPathDB" id="VectorBase:HLOH_054404"/>
<evidence type="ECO:0000313" key="2">
    <source>
        <dbReference type="Proteomes" id="UP000821853"/>
    </source>
</evidence>
<dbReference type="EMBL" id="JABSTR010000001">
    <property type="protein sequence ID" value="KAH9359592.1"/>
    <property type="molecule type" value="Genomic_DNA"/>
</dbReference>
<proteinExistence type="predicted"/>
<dbReference type="AlphaFoldDB" id="A0A9J6FAP1"/>
<protein>
    <submittedName>
        <fullName evidence="1">Uncharacterized protein</fullName>
    </submittedName>
</protein>
<sequence length="106" mass="11959">MNPHLEHQDNTFLRYMAKKIFEWNEQHRYATLIVDEIYLKPFFDYGGSAVAGIALNNALVANGAFVFMVHSLMSKLEEVKHIVPVHKANGKFLLTVLGVGICGLKK</sequence>
<comment type="caution">
    <text evidence="1">The sequence shown here is derived from an EMBL/GenBank/DDBJ whole genome shotgun (WGS) entry which is preliminary data.</text>
</comment>
<keyword evidence="2" id="KW-1185">Reference proteome</keyword>
<organism evidence="1 2">
    <name type="scientific">Haemaphysalis longicornis</name>
    <name type="common">Bush tick</name>
    <dbReference type="NCBI Taxonomy" id="44386"/>
    <lineage>
        <taxon>Eukaryota</taxon>
        <taxon>Metazoa</taxon>
        <taxon>Ecdysozoa</taxon>
        <taxon>Arthropoda</taxon>
        <taxon>Chelicerata</taxon>
        <taxon>Arachnida</taxon>
        <taxon>Acari</taxon>
        <taxon>Parasitiformes</taxon>
        <taxon>Ixodida</taxon>
        <taxon>Ixodoidea</taxon>
        <taxon>Ixodidae</taxon>
        <taxon>Haemaphysalinae</taxon>
        <taxon>Haemaphysalis</taxon>
    </lineage>
</organism>
<gene>
    <name evidence="1" type="ORF">HPB48_022035</name>
</gene>
<name>A0A9J6FAP1_HAELO</name>
<dbReference type="Proteomes" id="UP000821853">
    <property type="component" value="Chromosome 1"/>
</dbReference>
<dbReference type="OrthoDB" id="6627680at2759"/>
<reference evidence="1 2" key="1">
    <citation type="journal article" date="2020" name="Cell">
        <title>Large-Scale Comparative Analyses of Tick Genomes Elucidate Their Genetic Diversity and Vector Capacities.</title>
        <authorList>
            <consortium name="Tick Genome and Microbiome Consortium (TIGMIC)"/>
            <person name="Jia N."/>
            <person name="Wang J."/>
            <person name="Shi W."/>
            <person name="Du L."/>
            <person name="Sun Y."/>
            <person name="Zhan W."/>
            <person name="Jiang J.F."/>
            <person name="Wang Q."/>
            <person name="Zhang B."/>
            <person name="Ji P."/>
            <person name="Bell-Sakyi L."/>
            <person name="Cui X.M."/>
            <person name="Yuan T.T."/>
            <person name="Jiang B.G."/>
            <person name="Yang W.F."/>
            <person name="Lam T.T."/>
            <person name="Chang Q.C."/>
            <person name="Ding S.J."/>
            <person name="Wang X.J."/>
            <person name="Zhu J.G."/>
            <person name="Ruan X.D."/>
            <person name="Zhao L."/>
            <person name="Wei J.T."/>
            <person name="Ye R.Z."/>
            <person name="Que T.C."/>
            <person name="Du C.H."/>
            <person name="Zhou Y.H."/>
            <person name="Cheng J.X."/>
            <person name="Dai P.F."/>
            <person name="Guo W.B."/>
            <person name="Han X.H."/>
            <person name="Huang E.J."/>
            <person name="Li L.F."/>
            <person name="Wei W."/>
            <person name="Gao Y.C."/>
            <person name="Liu J.Z."/>
            <person name="Shao H.Z."/>
            <person name="Wang X."/>
            <person name="Wang C.C."/>
            <person name="Yang T.C."/>
            <person name="Huo Q.B."/>
            <person name="Li W."/>
            <person name="Chen H.Y."/>
            <person name="Chen S.E."/>
            <person name="Zhou L.G."/>
            <person name="Ni X.B."/>
            <person name="Tian J.H."/>
            <person name="Sheng Y."/>
            <person name="Liu T."/>
            <person name="Pan Y.S."/>
            <person name="Xia L.Y."/>
            <person name="Li J."/>
            <person name="Zhao F."/>
            <person name="Cao W.C."/>
        </authorList>
    </citation>
    <scope>NUCLEOTIDE SEQUENCE [LARGE SCALE GENOMIC DNA]</scope>
    <source>
        <strain evidence="1">HaeL-2018</strain>
    </source>
</reference>
<accession>A0A9J6FAP1</accession>
<evidence type="ECO:0000313" key="1">
    <source>
        <dbReference type="EMBL" id="KAH9359592.1"/>
    </source>
</evidence>